<dbReference type="Gene3D" id="2.170.270.10">
    <property type="entry name" value="SET domain"/>
    <property type="match status" value="1"/>
</dbReference>
<dbReference type="InterPro" id="IPR001214">
    <property type="entry name" value="SET_dom"/>
</dbReference>
<organism evidence="2">
    <name type="scientific">Talaromyces marneffei PM1</name>
    <dbReference type="NCBI Taxonomy" id="1077442"/>
    <lineage>
        <taxon>Eukaryota</taxon>
        <taxon>Fungi</taxon>
        <taxon>Dikarya</taxon>
        <taxon>Ascomycota</taxon>
        <taxon>Pezizomycotina</taxon>
        <taxon>Eurotiomycetes</taxon>
        <taxon>Eurotiomycetidae</taxon>
        <taxon>Eurotiales</taxon>
        <taxon>Trichocomaceae</taxon>
        <taxon>Talaromyces</taxon>
        <taxon>Talaromyces sect. Talaromyces</taxon>
    </lineage>
</organism>
<accession>A0A093UQ34</accession>
<evidence type="ECO:0000259" key="1">
    <source>
        <dbReference type="PROSITE" id="PS50280"/>
    </source>
</evidence>
<dbReference type="eggNOG" id="KOG2084">
    <property type="taxonomic scope" value="Eukaryota"/>
</dbReference>
<dbReference type="SUPFAM" id="SSF82199">
    <property type="entry name" value="SET domain"/>
    <property type="match status" value="1"/>
</dbReference>
<dbReference type="InterPro" id="IPR011990">
    <property type="entry name" value="TPR-like_helical_dom_sf"/>
</dbReference>
<dbReference type="Pfam" id="PF00856">
    <property type="entry name" value="SET"/>
    <property type="match status" value="1"/>
</dbReference>
<feature type="domain" description="SET" evidence="1">
    <location>
        <begin position="9"/>
        <end position="162"/>
    </location>
</feature>
<dbReference type="SMART" id="SM00317">
    <property type="entry name" value="SET"/>
    <property type="match status" value="1"/>
</dbReference>
<dbReference type="Gene3D" id="1.25.40.10">
    <property type="entry name" value="Tetratricopeptide repeat domain"/>
    <property type="match status" value="1"/>
</dbReference>
<dbReference type="HOGENOM" id="CLU_028281_0_2_1"/>
<gene>
    <name evidence="2" type="ORF">GQ26_0510520</name>
</gene>
<dbReference type="AlphaFoldDB" id="A0A093UQ34"/>
<dbReference type="CDD" id="cd20071">
    <property type="entry name" value="SET_SMYD"/>
    <property type="match status" value="1"/>
</dbReference>
<dbReference type="PANTHER" id="PTHR47332">
    <property type="entry name" value="SET DOMAIN-CONTAINING PROTEIN 5"/>
    <property type="match status" value="1"/>
</dbReference>
<protein>
    <submittedName>
        <fullName evidence="2">SET domain-containing protein 5</fullName>
    </submittedName>
</protein>
<sequence>MDANQDARHVIEIRESPGKGLGTFAKTNIPRGTRILAESCLLKIKCDGDEEPSATAILQAFESLSPSQQKSYLELHTYACDLDKQILGKQTGQSWEELPEIHREVLSIYTANSFCSIYLLGSRFNHSCLPNTTHSYNPQLDMETFHTIQDISAGEELLITYMDGSNWVRSKRQEYLQKWGFECSCPVCEDTPEGRAKEEKRLIMSLLSDDLEDLLTLDTEESPEEALKLTQKLAAIQKSEGLVGRELCFSYYYAAKVNTRLGNARMALLWADKGLEVDRYCVGEDHPEYTTTLEAFTRLQVTLSKVSGFDDQMMKYLSNLGSVSDSLA</sequence>
<evidence type="ECO:0000313" key="2">
    <source>
        <dbReference type="EMBL" id="KFX41995.1"/>
    </source>
</evidence>
<name>A0A093UQ34_TALMA</name>
<comment type="caution">
    <text evidence="2">The sequence shown here is derived from an EMBL/GenBank/DDBJ whole genome shotgun (WGS) entry which is preliminary data.</text>
</comment>
<dbReference type="EMBL" id="JPOX01000051">
    <property type="protein sequence ID" value="KFX41995.1"/>
    <property type="molecule type" value="Genomic_DNA"/>
</dbReference>
<reference evidence="2" key="1">
    <citation type="journal article" date="2014" name="PLoS Genet.">
        <title>Signature Gene Expression Reveals Novel Clues to the Molecular Mechanisms of Dimorphic Transition in Penicillium marneffei.</title>
        <authorList>
            <person name="Yang E."/>
            <person name="Wang G."/>
            <person name="Cai J."/>
            <person name="Woo P.C."/>
            <person name="Lau S.K."/>
            <person name="Yuen K.-Y."/>
            <person name="Chow W.-N."/>
            <person name="Lin X."/>
        </authorList>
    </citation>
    <scope>NUCLEOTIDE SEQUENCE [LARGE SCALE GENOMIC DNA]</scope>
    <source>
        <strain evidence="2">PM1</strain>
    </source>
</reference>
<dbReference type="InterPro" id="IPR046341">
    <property type="entry name" value="SET_dom_sf"/>
</dbReference>
<dbReference type="InterPro" id="IPR053185">
    <property type="entry name" value="SET_domain_protein"/>
</dbReference>
<dbReference type="PANTHER" id="PTHR47332:SF2">
    <property type="entry name" value="SET-6"/>
    <property type="match status" value="1"/>
</dbReference>
<proteinExistence type="predicted"/>
<dbReference type="PROSITE" id="PS50280">
    <property type="entry name" value="SET"/>
    <property type="match status" value="1"/>
</dbReference>